<accession>A0A835D6C8</accession>
<feature type="region of interest" description="Disordered" evidence="7">
    <location>
        <begin position="1563"/>
        <end position="1606"/>
    </location>
</feature>
<comment type="subcellular location">
    <subcellularLocation>
        <location evidence="2">Cytoplasm</location>
        <location evidence="2">Cytoskeleton</location>
        <location evidence="2">Spindle</location>
    </subcellularLocation>
    <subcellularLocation>
        <location evidence="1">Nucleus</location>
    </subcellularLocation>
</comment>
<evidence type="ECO:0000256" key="6">
    <source>
        <dbReference type="ARBA" id="ARBA00023242"/>
    </source>
</evidence>
<dbReference type="Proteomes" id="UP000655225">
    <property type="component" value="Unassembled WGS sequence"/>
</dbReference>
<sequence length="1662" mass="186986">MSTLEKLFVQIFERKKRIIDQVKQQEDLQQQHLASKLLINGIQPPSWLWNPGFENGSEDFKELKKEELISGLIFPPPRPAIPFSSGHCTHYNKPDVTANNGELSDGLFMETCASNKCLDAGDILTDVPKCHLNEIEPAQGCTLNGVVDLDPTATSPQDQTDARISDKYFEPCQSLARIQRSRSRQKALEVRHSVRTKFKMHQSNENTTSVCSGRVTRSRFTFQQPNLVKELWELNNSSEIANESHVGVSQEETIGGLNKENGDRVESGKITSPRISCQQPNCVKEFLELESSFDVVNDDGGLVVPSSSASRNPWSIEKSLQPTQPSSWVEEDAEFQKAQGTEATIRKSRLRQNDLELCDWLETNTEDNPNEGDITDECIYRNTRPQTTHQQLNCVNGLLNPDNSEILSCRVTQSRPALTKDFSPLTNFSNVVEGHDHQTASGNQINILPCNDVNDIVDQERCTAAVVETALVSNGPSEACSVRSGSNMVGAGVREGLEFLVSRLPSDSSTFVEPKKLIFDDVEECRLNEAFSPAMEREKWYSSSEMKSFNSLEPTEAWKKVTASIDHREKNDSLEDLQLLQKEEVMSEKEEAWRASSEDEGNERPELTEREKSKLYSNPTSSSVRTSNWCAVSSRQGTSEIFDDVGADTSPVSNNISKQAPSLINHLTTLQDGKKSSIGSQLKQILDFNLPVVDVDTQRHNFGEKCSAELDVGSGKLYSEDCRHESGAFDGPKELRNHEFNKVTGSSIFKEPSILLGAQETEFSSVVSADSNSVAFAKQKVTAETAQICNAERDAPYFLRSSTSHAKSVDCSTLRYSGTAKKAVQPEKTFNNAFENSWPQYKRRKIEGRPTNVFTASPRLMVKPLQNILEDNMLEDLKTIEDSSEAVLEFQHFPVTCEVEVSQTYVIESPDVEMHSSRKRHKIEGSESSPKLEVKQDELNLKGKDQDANIPFTFKHTQVEASLVPILNEDADRDSQGYLKEEAGMTSSTGISLDGEMQCVADDNRDFLCLESKLSEGTMQEGNSYLGKHGLFSYCSVMSQHNQDLELVGAGQSVPEFEKFSIGVPTEKACTSVAVDGISFDKSDLPSTKIERVSVLEQLCKPTSMLTPSPNFLTKYKLHTVPDMFECLPNGLLEHMNLRKTLPLNDDDSEHLKDIYNCTSEEVGCTFLGSSYSDCLPSSSVQLGCHVRRPPYTPPVGKLCQRITSKSTVGSSEKQECMNPELTCFRIEENPSTSEENSNIDEVADQFQEGISAREVIRLPNREPLVDITREYTNPPLLVSAAETFLDRGSLDSVNMEMNFPGTEISVEQKFENGYGSDRRYMDKENQSSLCGNGVRKATELLHKRFSKPKLSAKTSERKGGQSFSEKDSRSNNIVSNISSFIPFVQQKQQAAAVLTGKRDIKVKALEAADAAKRLEVKRENERKMKKEAAKIERARLEQENMRLLELKQKKKEEERKKKEADLATKKRLREEEDRKEKERKRKCIEETRRQQKEHTEKLRAEKEEKELQRRAADERKRKRKELTDEARKRQQTEKGRGGADSRKMTKVSNIREDCEAFRELDDVEKIVNHSDKTNKDGNLFTERNRDQSYEISPYQGSDDEEEEDDIPNRKFIPSWASKHYVEPTIHSLLKIDPDEIFPLASFYSVDKGGRDEEAVACGSGL</sequence>
<keyword evidence="10" id="KW-1185">Reference proteome</keyword>
<dbReference type="EMBL" id="JABCRI010000017">
    <property type="protein sequence ID" value="KAF8391681.1"/>
    <property type="molecule type" value="Genomic_DNA"/>
</dbReference>
<feature type="region of interest" description="Disordered" evidence="7">
    <location>
        <begin position="1346"/>
        <end position="1371"/>
    </location>
</feature>
<reference evidence="9 10" key="1">
    <citation type="submission" date="2020-04" db="EMBL/GenBank/DDBJ databases">
        <title>Plant Genome Project.</title>
        <authorList>
            <person name="Zhang R.-G."/>
        </authorList>
    </citation>
    <scope>NUCLEOTIDE SEQUENCE [LARGE SCALE GENOMIC DNA]</scope>
    <source>
        <strain evidence="9">YNK0</strain>
        <tissue evidence="9">Leaf</tissue>
    </source>
</reference>
<evidence type="ECO:0000313" key="9">
    <source>
        <dbReference type="EMBL" id="KAF8391681.1"/>
    </source>
</evidence>
<evidence type="ECO:0000256" key="1">
    <source>
        <dbReference type="ARBA" id="ARBA00004123"/>
    </source>
</evidence>
<dbReference type="PANTHER" id="PTHR13738:SF1">
    <property type="entry name" value="TROPONIN I"/>
    <property type="match status" value="1"/>
</dbReference>
<comment type="similarity">
    <text evidence="3">Belongs to the INCENP family.</text>
</comment>
<proteinExistence type="inferred from homology"/>
<feature type="region of interest" description="Disordered" evidence="7">
    <location>
        <begin position="588"/>
        <end position="620"/>
    </location>
</feature>
<dbReference type="InterPro" id="IPR050875">
    <property type="entry name" value="Troponin_I"/>
</dbReference>
<evidence type="ECO:0000256" key="7">
    <source>
        <dbReference type="SAM" id="MobiDB-lite"/>
    </source>
</evidence>
<evidence type="ECO:0000313" key="10">
    <source>
        <dbReference type="Proteomes" id="UP000655225"/>
    </source>
</evidence>
<dbReference type="OrthoDB" id="681218at2759"/>
<evidence type="ECO:0000259" key="8">
    <source>
        <dbReference type="Pfam" id="PF03941"/>
    </source>
</evidence>
<dbReference type="PANTHER" id="PTHR13738">
    <property type="entry name" value="TROPONIN I"/>
    <property type="match status" value="1"/>
</dbReference>
<evidence type="ECO:0000256" key="2">
    <source>
        <dbReference type="ARBA" id="ARBA00004186"/>
    </source>
</evidence>
<evidence type="ECO:0000256" key="3">
    <source>
        <dbReference type="ARBA" id="ARBA00010042"/>
    </source>
</evidence>
<feature type="region of interest" description="Disordered" evidence="7">
    <location>
        <begin position="243"/>
        <end position="268"/>
    </location>
</feature>
<feature type="compositionally biased region" description="Basic and acidic residues" evidence="7">
    <location>
        <begin position="1484"/>
        <end position="1551"/>
    </location>
</feature>
<evidence type="ECO:0000256" key="5">
    <source>
        <dbReference type="ARBA" id="ARBA00023212"/>
    </source>
</evidence>
<dbReference type="GO" id="GO:0005634">
    <property type="term" value="C:nucleus"/>
    <property type="evidence" value="ECO:0007669"/>
    <property type="project" value="UniProtKB-SubCell"/>
</dbReference>
<dbReference type="Pfam" id="PF03941">
    <property type="entry name" value="INCENP_ARK-bind"/>
    <property type="match status" value="1"/>
</dbReference>
<feature type="region of interest" description="Disordered" evidence="7">
    <location>
        <begin position="306"/>
        <end position="326"/>
    </location>
</feature>
<dbReference type="OMA" id="TTIECAG"/>
<organism evidence="9 10">
    <name type="scientific">Tetracentron sinense</name>
    <name type="common">Spur-leaf</name>
    <dbReference type="NCBI Taxonomy" id="13715"/>
    <lineage>
        <taxon>Eukaryota</taxon>
        <taxon>Viridiplantae</taxon>
        <taxon>Streptophyta</taxon>
        <taxon>Embryophyta</taxon>
        <taxon>Tracheophyta</taxon>
        <taxon>Spermatophyta</taxon>
        <taxon>Magnoliopsida</taxon>
        <taxon>Trochodendrales</taxon>
        <taxon>Trochodendraceae</taxon>
        <taxon>Tetracentron</taxon>
    </lineage>
</organism>
<feature type="compositionally biased region" description="Basic and acidic residues" evidence="7">
    <location>
        <begin position="1563"/>
        <end position="1576"/>
    </location>
</feature>
<feature type="compositionally biased region" description="Basic and acidic residues" evidence="7">
    <location>
        <begin position="588"/>
        <end position="614"/>
    </location>
</feature>
<protein>
    <recommendedName>
        <fullName evidence="8">Inner centromere protein ARK-binding domain-containing protein</fullName>
    </recommendedName>
</protein>
<keyword evidence="4" id="KW-0963">Cytoplasm</keyword>
<dbReference type="GO" id="GO:0005819">
    <property type="term" value="C:spindle"/>
    <property type="evidence" value="ECO:0007669"/>
    <property type="project" value="UniProtKB-SubCell"/>
</dbReference>
<feature type="compositionally biased region" description="Basic and acidic residues" evidence="7">
    <location>
        <begin position="1451"/>
        <end position="1477"/>
    </location>
</feature>
<feature type="compositionally biased region" description="Basic and acidic residues" evidence="7">
    <location>
        <begin position="1355"/>
        <end position="1370"/>
    </location>
</feature>
<feature type="region of interest" description="Disordered" evidence="7">
    <location>
        <begin position="912"/>
        <end position="931"/>
    </location>
</feature>
<dbReference type="InterPro" id="IPR005635">
    <property type="entry name" value="Inner_centromere_prot_ARK-bd"/>
</dbReference>
<gene>
    <name evidence="9" type="ORF">HHK36_023990</name>
</gene>
<name>A0A835D6C8_TETSI</name>
<comment type="caution">
    <text evidence="9">The sequence shown here is derived from an EMBL/GenBank/DDBJ whole genome shotgun (WGS) entry which is preliminary data.</text>
</comment>
<feature type="region of interest" description="Disordered" evidence="7">
    <location>
        <begin position="1451"/>
        <end position="1551"/>
    </location>
</feature>
<keyword evidence="6" id="KW-0539">Nucleus</keyword>
<keyword evidence="5" id="KW-0206">Cytoskeleton</keyword>
<evidence type="ECO:0000256" key="4">
    <source>
        <dbReference type="ARBA" id="ARBA00022490"/>
    </source>
</evidence>
<feature type="domain" description="Inner centromere protein ARK-binding" evidence="8">
    <location>
        <begin position="1598"/>
        <end position="1639"/>
    </location>
</feature>